<proteinExistence type="inferred from homology"/>
<dbReference type="OrthoDB" id="6133115at2759"/>
<evidence type="ECO:0000256" key="8">
    <source>
        <dbReference type="SAM" id="MobiDB-lite"/>
    </source>
</evidence>
<feature type="compositionally biased region" description="Polar residues" evidence="8">
    <location>
        <begin position="463"/>
        <end position="472"/>
    </location>
</feature>
<dbReference type="PROSITE" id="PS50850">
    <property type="entry name" value="MFS"/>
    <property type="match status" value="1"/>
</dbReference>
<evidence type="ECO:0000256" key="6">
    <source>
        <dbReference type="ARBA" id="ARBA00023136"/>
    </source>
</evidence>
<sequence>MLSNLRGKYLQGAITFSAGSAYLLFGYDQPSFLDAIGNPSPSFLGLIVALYNIGCLAGCIVASLVGNKWGRRKVIIWGCVIMIAGGIIQSTTYGAAQLIVGRLISGVGNGMNTSIVPVYVSECSRAKHRGRAVAIQLSIVIFGTVVAYWLDYGTIKHLTGEVIWRFPIALQNVFALLTVATLPFLPETPRWLYSHEFRDEAISVLARLYDCEEDDPVIHSVTQEIESALRLEHQTAKFSIKDLINDKTPVKKTRRLVLCFMIQFWQQFTGINVIAFYVTIVLETNVGLSRDTSSLVAGCIQIAFWLATFPPMFLLDRVGRRPMLMLGSVCLLTAMAVFTAGIAVNTSSTSAMALAFLFIYDVSFGMSWNAIPWLYAPEITPLDLRHVGSSIAAFSEWLWTFVIALVTPYAIDTAGWKLYLLFCVMILLNIPFTFFFLPETSGKTLEELDYVFSEEGFIPGQKPSPTDTLQPNSKEDVSGD</sequence>
<keyword evidence="6 9" id="KW-0472">Membrane</keyword>
<dbReference type="SUPFAM" id="SSF103473">
    <property type="entry name" value="MFS general substrate transporter"/>
    <property type="match status" value="1"/>
</dbReference>
<dbReference type="InterPro" id="IPR005829">
    <property type="entry name" value="Sugar_transporter_CS"/>
</dbReference>
<dbReference type="GO" id="GO:0016020">
    <property type="term" value="C:membrane"/>
    <property type="evidence" value="ECO:0007669"/>
    <property type="project" value="UniProtKB-SubCell"/>
</dbReference>
<evidence type="ECO:0000313" key="11">
    <source>
        <dbReference type="EMBL" id="KAF5541172.1"/>
    </source>
</evidence>
<feature type="transmembrane region" description="Helical" evidence="9">
    <location>
        <begin position="132"/>
        <end position="150"/>
    </location>
</feature>
<dbReference type="InterPro" id="IPR005828">
    <property type="entry name" value="MFS_sugar_transport-like"/>
</dbReference>
<keyword evidence="12" id="KW-1185">Reference proteome</keyword>
<evidence type="ECO:0000256" key="3">
    <source>
        <dbReference type="ARBA" id="ARBA00022448"/>
    </source>
</evidence>
<feature type="transmembrane region" description="Helical" evidence="9">
    <location>
        <begin position="9"/>
        <end position="27"/>
    </location>
</feature>
<dbReference type="PANTHER" id="PTHR48022:SF28">
    <property type="entry name" value="MAJOR FACILITATOR SUPERFAMILY (MFS) PROFILE DOMAIN-CONTAINING PROTEIN-RELATED"/>
    <property type="match status" value="1"/>
</dbReference>
<organism evidence="11 12">
    <name type="scientific">Fusarium phyllophilum</name>
    <dbReference type="NCBI Taxonomy" id="47803"/>
    <lineage>
        <taxon>Eukaryota</taxon>
        <taxon>Fungi</taxon>
        <taxon>Dikarya</taxon>
        <taxon>Ascomycota</taxon>
        <taxon>Pezizomycotina</taxon>
        <taxon>Sordariomycetes</taxon>
        <taxon>Hypocreomycetidae</taxon>
        <taxon>Hypocreales</taxon>
        <taxon>Nectriaceae</taxon>
        <taxon>Fusarium</taxon>
        <taxon>Fusarium fujikuroi species complex</taxon>
    </lineage>
</organism>
<dbReference type="EMBL" id="JAAOAQ010000574">
    <property type="protein sequence ID" value="KAF5541172.1"/>
    <property type="molecule type" value="Genomic_DNA"/>
</dbReference>
<evidence type="ECO:0000313" key="12">
    <source>
        <dbReference type="Proteomes" id="UP000582016"/>
    </source>
</evidence>
<comment type="caution">
    <text evidence="11">The sequence shown here is derived from an EMBL/GenBank/DDBJ whole genome shotgun (WGS) entry which is preliminary data.</text>
</comment>
<feature type="transmembrane region" description="Helical" evidence="9">
    <location>
        <begin position="74"/>
        <end position="93"/>
    </location>
</feature>
<feature type="domain" description="Major facilitator superfamily (MFS) profile" evidence="10">
    <location>
        <begin position="1"/>
        <end position="441"/>
    </location>
</feature>
<keyword evidence="11" id="KW-0762">Sugar transport</keyword>
<evidence type="ECO:0000256" key="5">
    <source>
        <dbReference type="ARBA" id="ARBA00022989"/>
    </source>
</evidence>
<evidence type="ECO:0000256" key="7">
    <source>
        <dbReference type="RuleBase" id="RU003346"/>
    </source>
</evidence>
<dbReference type="InterPro" id="IPR050360">
    <property type="entry name" value="MFS_Sugar_Transporters"/>
</dbReference>
<evidence type="ECO:0000259" key="10">
    <source>
        <dbReference type="PROSITE" id="PS50850"/>
    </source>
</evidence>
<keyword evidence="5 9" id="KW-1133">Transmembrane helix</keyword>
<comment type="subcellular location">
    <subcellularLocation>
        <location evidence="1">Membrane</location>
        <topology evidence="1">Multi-pass membrane protein</topology>
    </subcellularLocation>
</comment>
<dbReference type="AlphaFoldDB" id="A0A8H5IQQ7"/>
<dbReference type="Gene3D" id="1.20.1250.20">
    <property type="entry name" value="MFS general substrate transporter like domains"/>
    <property type="match status" value="1"/>
</dbReference>
<comment type="similarity">
    <text evidence="2 7">Belongs to the major facilitator superfamily. Sugar transporter (TC 2.A.1.1) family.</text>
</comment>
<dbReference type="InterPro" id="IPR036259">
    <property type="entry name" value="MFS_trans_sf"/>
</dbReference>
<gene>
    <name evidence="11" type="ORF">FPHYL_11896</name>
</gene>
<feature type="transmembrane region" description="Helical" evidence="9">
    <location>
        <begin position="99"/>
        <end position="120"/>
    </location>
</feature>
<feature type="transmembrane region" description="Helical" evidence="9">
    <location>
        <begin position="294"/>
        <end position="315"/>
    </location>
</feature>
<dbReference type="PRINTS" id="PR00171">
    <property type="entry name" value="SUGRTRNSPORT"/>
</dbReference>
<feature type="transmembrane region" description="Helical" evidence="9">
    <location>
        <begin position="387"/>
        <end position="411"/>
    </location>
</feature>
<dbReference type="NCBIfam" id="TIGR00879">
    <property type="entry name" value="SP"/>
    <property type="match status" value="1"/>
</dbReference>
<name>A0A8H5IQQ7_9HYPO</name>
<dbReference type="FunFam" id="1.20.1250.20:FF:000134">
    <property type="entry name" value="MFS sugar transporter protein"/>
    <property type="match status" value="1"/>
</dbReference>
<dbReference type="PROSITE" id="PS00217">
    <property type="entry name" value="SUGAR_TRANSPORT_2"/>
    <property type="match status" value="1"/>
</dbReference>
<evidence type="ECO:0000256" key="9">
    <source>
        <dbReference type="SAM" id="Phobius"/>
    </source>
</evidence>
<feature type="transmembrane region" description="Helical" evidence="9">
    <location>
        <begin position="162"/>
        <end position="185"/>
    </location>
</feature>
<dbReference type="PANTHER" id="PTHR48022">
    <property type="entry name" value="PLASTIDIC GLUCOSE TRANSPORTER 4"/>
    <property type="match status" value="1"/>
</dbReference>
<evidence type="ECO:0000256" key="1">
    <source>
        <dbReference type="ARBA" id="ARBA00004141"/>
    </source>
</evidence>
<feature type="transmembrane region" description="Helical" evidence="9">
    <location>
        <begin position="417"/>
        <end position="437"/>
    </location>
</feature>
<feature type="transmembrane region" description="Helical" evidence="9">
    <location>
        <begin position="350"/>
        <end position="375"/>
    </location>
</feature>
<dbReference type="GO" id="GO:0005351">
    <property type="term" value="F:carbohydrate:proton symporter activity"/>
    <property type="evidence" value="ECO:0007669"/>
    <property type="project" value="TreeGrafter"/>
</dbReference>
<dbReference type="Proteomes" id="UP000582016">
    <property type="component" value="Unassembled WGS sequence"/>
</dbReference>
<keyword evidence="4 9" id="KW-0812">Transmembrane</keyword>
<dbReference type="InterPro" id="IPR020846">
    <property type="entry name" value="MFS_dom"/>
</dbReference>
<accession>A0A8H5IQQ7</accession>
<protein>
    <submittedName>
        <fullName evidence="11">Sugar transporter</fullName>
    </submittedName>
</protein>
<feature type="transmembrane region" description="Helical" evidence="9">
    <location>
        <begin position="42"/>
        <end position="62"/>
    </location>
</feature>
<feature type="region of interest" description="Disordered" evidence="8">
    <location>
        <begin position="457"/>
        <end position="480"/>
    </location>
</feature>
<reference evidence="11 12" key="1">
    <citation type="submission" date="2020-05" db="EMBL/GenBank/DDBJ databases">
        <title>Identification and distribution of gene clusters putatively required for synthesis of sphingolipid metabolism inhibitors in phylogenetically diverse species of the filamentous fungus Fusarium.</title>
        <authorList>
            <person name="Kim H.-S."/>
            <person name="Busman M."/>
            <person name="Brown D.W."/>
            <person name="Divon H."/>
            <person name="Uhlig S."/>
            <person name="Proctor R.H."/>
        </authorList>
    </citation>
    <scope>NUCLEOTIDE SEQUENCE [LARGE SCALE GENOMIC DNA]</scope>
    <source>
        <strain evidence="11 12">NRRL 13617</strain>
    </source>
</reference>
<dbReference type="Pfam" id="PF00083">
    <property type="entry name" value="Sugar_tr"/>
    <property type="match status" value="1"/>
</dbReference>
<feature type="transmembrane region" description="Helical" evidence="9">
    <location>
        <begin position="322"/>
        <end position="344"/>
    </location>
</feature>
<evidence type="ECO:0000256" key="4">
    <source>
        <dbReference type="ARBA" id="ARBA00022692"/>
    </source>
</evidence>
<keyword evidence="3 7" id="KW-0813">Transport</keyword>
<evidence type="ECO:0000256" key="2">
    <source>
        <dbReference type="ARBA" id="ARBA00010992"/>
    </source>
</evidence>
<feature type="transmembrane region" description="Helical" evidence="9">
    <location>
        <begin position="256"/>
        <end position="282"/>
    </location>
</feature>
<dbReference type="InterPro" id="IPR003663">
    <property type="entry name" value="Sugar/inositol_transpt"/>
</dbReference>